<evidence type="ECO:0000256" key="1">
    <source>
        <dbReference type="SAM" id="Phobius"/>
    </source>
</evidence>
<proteinExistence type="predicted"/>
<evidence type="ECO:0000313" key="2">
    <source>
        <dbReference type="EMBL" id="AET32975.1"/>
    </source>
</evidence>
<sequence>MTSWDVVILTGIALIMLAFFTYMFWRETAVRGREKPAEIYTVIRCGDGTERRRKYQEGDYVGKQAGECAGGLVVGIYKEVRQD</sequence>
<organism evidence="2 3">
    <name type="scientific">Pyrobaculum ferrireducens</name>
    <dbReference type="NCBI Taxonomy" id="1104324"/>
    <lineage>
        <taxon>Archaea</taxon>
        <taxon>Thermoproteota</taxon>
        <taxon>Thermoprotei</taxon>
        <taxon>Thermoproteales</taxon>
        <taxon>Thermoproteaceae</taxon>
        <taxon>Pyrobaculum</taxon>
    </lineage>
</organism>
<dbReference type="GeneID" id="11595816"/>
<dbReference type="Proteomes" id="UP000005867">
    <property type="component" value="Chromosome"/>
</dbReference>
<dbReference type="AlphaFoldDB" id="G7VFG9"/>
<accession>G7VFG9</accession>
<gene>
    <name evidence="2" type="ORF">P186_1556</name>
</gene>
<feature type="transmembrane region" description="Helical" evidence="1">
    <location>
        <begin position="6"/>
        <end position="25"/>
    </location>
</feature>
<dbReference type="BioCyc" id="PSP1104324:GJSN-1528-MONOMER"/>
<reference evidence="2 3" key="1">
    <citation type="journal article" date="2012" name="J. Bacteriol.">
        <title>Complete genome sequence of strain 1860, a crenarchaeon of the genus pyrobaculum able to grow with various electron acceptors.</title>
        <authorList>
            <person name="Mardanov A.V."/>
            <person name="Gumerov V.M."/>
            <person name="Slobodkina G.B."/>
            <person name="Beletsky A.V."/>
            <person name="Bonch-Osmolovskaya E.A."/>
            <person name="Ravin N.V."/>
            <person name="Skryabin K.G."/>
        </authorList>
    </citation>
    <scope>NUCLEOTIDE SEQUENCE [LARGE SCALE GENOMIC DNA]</scope>
    <source>
        <strain evidence="2 3">1860</strain>
    </source>
</reference>
<evidence type="ECO:0000313" key="3">
    <source>
        <dbReference type="Proteomes" id="UP000005867"/>
    </source>
</evidence>
<dbReference type="RefSeq" id="WP_014288801.1">
    <property type="nucleotide sequence ID" value="NC_016645.1"/>
</dbReference>
<dbReference type="EMBL" id="CP003098">
    <property type="protein sequence ID" value="AET32975.1"/>
    <property type="molecule type" value="Genomic_DNA"/>
</dbReference>
<dbReference type="KEGG" id="pyr:P186_1556"/>
<name>G7VFG9_9CREN</name>
<dbReference type="STRING" id="1104324.P186_1556"/>
<keyword evidence="1" id="KW-1133">Transmembrane helix</keyword>
<keyword evidence="1" id="KW-0472">Membrane</keyword>
<keyword evidence="3" id="KW-1185">Reference proteome</keyword>
<keyword evidence="1" id="KW-0812">Transmembrane</keyword>
<protein>
    <submittedName>
        <fullName evidence="2">Uncharacterized protein</fullName>
    </submittedName>
</protein>
<dbReference type="eggNOG" id="arCOG03770">
    <property type="taxonomic scope" value="Archaea"/>
</dbReference>
<dbReference type="HOGENOM" id="CLU_2550424_0_0_2"/>
<dbReference type="OrthoDB" id="25785at2157"/>